<dbReference type="GO" id="GO:0008270">
    <property type="term" value="F:zinc ion binding"/>
    <property type="evidence" value="ECO:0007669"/>
    <property type="project" value="UniProtKB-UniRule"/>
</dbReference>
<sequence length="135" mass="14098">MSGQMSIDWDALKAAAREMQARAYVPYSEYRVGAALLTADGTVVTGCNVENASFGATCCAERTAVFTAVAAGHRDFRAIAVATNGADAGTPCGICRQVLAEFSADGALEVVCFTPEGAEARYTLAELLPHAFRLG</sequence>
<accession>A0A059FYF0</accession>
<evidence type="ECO:0000256" key="9">
    <source>
        <dbReference type="ARBA" id="ARBA00032005"/>
    </source>
</evidence>
<dbReference type="GO" id="GO:0055086">
    <property type="term" value="P:nucleobase-containing small molecule metabolic process"/>
    <property type="evidence" value="ECO:0007669"/>
    <property type="project" value="UniProtKB-ARBA"/>
</dbReference>
<evidence type="ECO:0000256" key="12">
    <source>
        <dbReference type="PIRSR" id="PIRSR606262-1"/>
    </source>
</evidence>
<dbReference type="OrthoDB" id="9795347at2"/>
<evidence type="ECO:0000256" key="8">
    <source>
        <dbReference type="ARBA" id="ARBA00022833"/>
    </source>
</evidence>
<feature type="binding site" evidence="13">
    <location>
        <position position="59"/>
    </location>
    <ligand>
        <name>Zn(2+)</name>
        <dbReference type="ChEBI" id="CHEBI:29105"/>
        <note>catalytic</note>
    </ligand>
</feature>
<dbReference type="Gene3D" id="3.40.140.10">
    <property type="entry name" value="Cytidine Deaminase, domain 2"/>
    <property type="match status" value="1"/>
</dbReference>
<dbReference type="PROSITE" id="PS00903">
    <property type="entry name" value="CYT_DCMP_DEAMINASES_1"/>
    <property type="match status" value="1"/>
</dbReference>
<name>A0A059FYF0_9PROT</name>
<dbReference type="PATRIC" id="fig|1280951.3.peg.656"/>
<evidence type="ECO:0000256" key="3">
    <source>
        <dbReference type="ARBA" id="ARBA00006576"/>
    </source>
</evidence>
<feature type="domain" description="CMP/dCMP-type deaminase" evidence="15">
    <location>
        <begin position="7"/>
        <end position="135"/>
    </location>
</feature>
<evidence type="ECO:0000256" key="11">
    <source>
        <dbReference type="ARBA" id="ARBA00049558"/>
    </source>
</evidence>
<comment type="catalytic activity">
    <reaction evidence="11 14">
        <text>cytidine + H2O + H(+) = uridine + NH4(+)</text>
        <dbReference type="Rhea" id="RHEA:16069"/>
        <dbReference type="ChEBI" id="CHEBI:15377"/>
        <dbReference type="ChEBI" id="CHEBI:15378"/>
        <dbReference type="ChEBI" id="CHEBI:16704"/>
        <dbReference type="ChEBI" id="CHEBI:17562"/>
        <dbReference type="ChEBI" id="CHEBI:28938"/>
        <dbReference type="EC" id="3.5.4.5"/>
    </reaction>
</comment>
<dbReference type="FunFam" id="3.40.140.10:FF:000008">
    <property type="entry name" value="Cytidine deaminase"/>
    <property type="match status" value="1"/>
</dbReference>
<dbReference type="NCBIfam" id="TIGR01354">
    <property type="entry name" value="cyt_deam_tetra"/>
    <property type="match status" value="1"/>
</dbReference>
<feature type="active site" description="Proton donor" evidence="12">
    <location>
        <position position="61"/>
    </location>
</feature>
<feature type="binding site" evidence="13">
    <location>
        <position position="92"/>
    </location>
    <ligand>
        <name>Zn(2+)</name>
        <dbReference type="ChEBI" id="CHEBI:29105"/>
        <note>catalytic</note>
    </ligand>
</feature>
<evidence type="ECO:0000313" key="17">
    <source>
        <dbReference type="Proteomes" id="UP000025061"/>
    </source>
</evidence>
<comment type="function">
    <text evidence="2 14">This enzyme scavenges exogenous and endogenous cytidine and 2'-deoxycytidine for UMP synthesis.</text>
</comment>
<dbReference type="Pfam" id="PF00383">
    <property type="entry name" value="dCMP_cyt_deam_1"/>
    <property type="match status" value="1"/>
</dbReference>
<evidence type="ECO:0000256" key="7">
    <source>
        <dbReference type="ARBA" id="ARBA00022801"/>
    </source>
</evidence>
<evidence type="ECO:0000256" key="6">
    <source>
        <dbReference type="ARBA" id="ARBA00022723"/>
    </source>
</evidence>
<evidence type="ECO:0000256" key="13">
    <source>
        <dbReference type="PIRSR" id="PIRSR606262-3"/>
    </source>
</evidence>
<keyword evidence="7 14" id="KW-0378">Hydrolase</keyword>
<reference evidence="16 17" key="1">
    <citation type="submission" date="2013-04" db="EMBL/GenBank/DDBJ databases">
        <title>Hyphomonas hirschiana VP5 Genome Sequencing.</title>
        <authorList>
            <person name="Lai Q."/>
            <person name="Shao Z."/>
        </authorList>
    </citation>
    <scope>NUCLEOTIDE SEQUENCE [LARGE SCALE GENOMIC DNA]</scope>
    <source>
        <strain evidence="16 17">VP5</strain>
    </source>
</reference>
<dbReference type="GO" id="GO:0072527">
    <property type="term" value="P:pyrimidine-containing compound metabolic process"/>
    <property type="evidence" value="ECO:0007669"/>
    <property type="project" value="UniProtKB-ARBA"/>
</dbReference>
<keyword evidence="6 13" id="KW-0479">Metal-binding</keyword>
<comment type="similarity">
    <text evidence="3 14">Belongs to the cytidine and deoxycytidylate deaminase family.</text>
</comment>
<dbReference type="GO" id="GO:0005829">
    <property type="term" value="C:cytosol"/>
    <property type="evidence" value="ECO:0007669"/>
    <property type="project" value="TreeGrafter"/>
</dbReference>
<dbReference type="InterPro" id="IPR006262">
    <property type="entry name" value="Cyt_deam_tetra"/>
</dbReference>
<dbReference type="InterPro" id="IPR016192">
    <property type="entry name" value="APOBEC/CMP_deaminase_Zn-bd"/>
</dbReference>
<dbReference type="PANTHER" id="PTHR11644">
    <property type="entry name" value="CYTIDINE DEAMINASE"/>
    <property type="match status" value="1"/>
</dbReference>
<gene>
    <name evidence="16" type="ORF">HHI_03247</name>
</gene>
<dbReference type="NCBIfam" id="NF004064">
    <property type="entry name" value="PRK05578.1"/>
    <property type="match status" value="1"/>
</dbReference>
<dbReference type="CDD" id="cd01283">
    <property type="entry name" value="cytidine_deaminase"/>
    <property type="match status" value="1"/>
</dbReference>
<dbReference type="PANTHER" id="PTHR11644:SF2">
    <property type="entry name" value="CYTIDINE DEAMINASE"/>
    <property type="match status" value="1"/>
</dbReference>
<evidence type="ECO:0000256" key="2">
    <source>
        <dbReference type="ARBA" id="ARBA00003949"/>
    </source>
</evidence>
<feature type="binding site" evidence="13">
    <location>
        <position position="95"/>
    </location>
    <ligand>
        <name>Zn(2+)</name>
        <dbReference type="ChEBI" id="CHEBI:29105"/>
        <note>catalytic</note>
    </ligand>
</feature>
<evidence type="ECO:0000256" key="5">
    <source>
        <dbReference type="ARBA" id="ARBA00018266"/>
    </source>
</evidence>
<proteinExistence type="inferred from homology"/>
<evidence type="ECO:0000256" key="10">
    <source>
        <dbReference type="ARBA" id="ARBA00049252"/>
    </source>
</evidence>
<dbReference type="Proteomes" id="UP000025061">
    <property type="component" value="Unassembled WGS sequence"/>
</dbReference>
<evidence type="ECO:0000256" key="4">
    <source>
        <dbReference type="ARBA" id="ARBA00012783"/>
    </source>
</evidence>
<dbReference type="GO" id="GO:0004126">
    <property type="term" value="F:cytidine deaminase activity"/>
    <property type="evidence" value="ECO:0007669"/>
    <property type="project" value="UniProtKB-UniRule"/>
</dbReference>
<keyword evidence="17" id="KW-1185">Reference proteome</keyword>
<evidence type="ECO:0000256" key="1">
    <source>
        <dbReference type="ARBA" id="ARBA00001947"/>
    </source>
</evidence>
<comment type="caution">
    <text evidence="16">The sequence shown here is derived from an EMBL/GenBank/DDBJ whole genome shotgun (WGS) entry which is preliminary data.</text>
</comment>
<dbReference type="InterPro" id="IPR002125">
    <property type="entry name" value="CMP_dCMP_dom"/>
</dbReference>
<dbReference type="AlphaFoldDB" id="A0A059FYF0"/>
<dbReference type="SUPFAM" id="SSF53927">
    <property type="entry name" value="Cytidine deaminase-like"/>
    <property type="match status" value="1"/>
</dbReference>
<dbReference type="EMBL" id="ARYI01000002">
    <property type="protein sequence ID" value="KCZ95754.1"/>
    <property type="molecule type" value="Genomic_DNA"/>
</dbReference>
<comment type="cofactor">
    <cofactor evidence="1 13 14">
        <name>Zn(2+)</name>
        <dbReference type="ChEBI" id="CHEBI:29105"/>
    </cofactor>
</comment>
<protein>
    <recommendedName>
        <fullName evidence="5 14">Cytidine deaminase</fullName>
        <ecNumber evidence="4 14">3.5.4.5</ecNumber>
    </recommendedName>
    <alternativeName>
        <fullName evidence="9 14">Cytidine aminohydrolase</fullName>
    </alternativeName>
</protein>
<dbReference type="InterPro" id="IPR050202">
    <property type="entry name" value="Cyt/Deoxycyt_deaminase"/>
</dbReference>
<dbReference type="EC" id="3.5.4.5" evidence="4 14"/>
<dbReference type="GO" id="GO:0042802">
    <property type="term" value="F:identical protein binding"/>
    <property type="evidence" value="ECO:0007669"/>
    <property type="project" value="UniProtKB-ARBA"/>
</dbReference>
<evidence type="ECO:0000259" key="15">
    <source>
        <dbReference type="PROSITE" id="PS51747"/>
    </source>
</evidence>
<comment type="catalytic activity">
    <reaction evidence="10 14">
        <text>2'-deoxycytidine + H2O + H(+) = 2'-deoxyuridine + NH4(+)</text>
        <dbReference type="Rhea" id="RHEA:13433"/>
        <dbReference type="ChEBI" id="CHEBI:15377"/>
        <dbReference type="ChEBI" id="CHEBI:15378"/>
        <dbReference type="ChEBI" id="CHEBI:15698"/>
        <dbReference type="ChEBI" id="CHEBI:16450"/>
        <dbReference type="ChEBI" id="CHEBI:28938"/>
        <dbReference type="EC" id="3.5.4.5"/>
    </reaction>
</comment>
<evidence type="ECO:0000313" key="16">
    <source>
        <dbReference type="EMBL" id="KCZ95754.1"/>
    </source>
</evidence>
<keyword evidence="8 13" id="KW-0862">Zinc</keyword>
<organism evidence="16 17">
    <name type="scientific">Hyphomonas hirschiana VP5</name>
    <dbReference type="NCBI Taxonomy" id="1280951"/>
    <lineage>
        <taxon>Bacteria</taxon>
        <taxon>Pseudomonadati</taxon>
        <taxon>Pseudomonadota</taxon>
        <taxon>Alphaproteobacteria</taxon>
        <taxon>Hyphomonadales</taxon>
        <taxon>Hyphomonadaceae</taxon>
        <taxon>Hyphomonas</taxon>
    </lineage>
</organism>
<dbReference type="InterPro" id="IPR016193">
    <property type="entry name" value="Cytidine_deaminase-like"/>
</dbReference>
<evidence type="ECO:0000256" key="14">
    <source>
        <dbReference type="RuleBase" id="RU364006"/>
    </source>
</evidence>
<dbReference type="PROSITE" id="PS51747">
    <property type="entry name" value="CYT_DCMP_DEAMINASES_2"/>
    <property type="match status" value="1"/>
</dbReference>